<reference evidence="9 10" key="1">
    <citation type="submission" date="2020-08" db="EMBL/GenBank/DDBJ databases">
        <title>Sequencing the genomes of 1000 actinobacteria strains.</title>
        <authorList>
            <person name="Klenk H.-P."/>
        </authorList>
    </citation>
    <scope>NUCLEOTIDE SEQUENCE [LARGE SCALE GENOMIC DNA]</scope>
    <source>
        <strain evidence="9 10">DSM 27099</strain>
    </source>
</reference>
<dbReference type="InterPro" id="IPR017825">
    <property type="entry name" value="Lycopene_cyclase_dom"/>
</dbReference>
<keyword evidence="10" id="KW-1185">Reference proteome</keyword>
<comment type="pathway">
    <text evidence="2">Carotenoid biosynthesis.</text>
</comment>
<evidence type="ECO:0000313" key="9">
    <source>
        <dbReference type="EMBL" id="MBB2974754.1"/>
    </source>
</evidence>
<dbReference type="EMBL" id="JACHWQ010000001">
    <property type="protein sequence ID" value="MBB2974754.1"/>
    <property type="molecule type" value="Genomic_DNA"/>
</dbReference>
<evidence type="ECO:0000256" key="7">
    <source>
        <dbReference type="ARBA" id="ARBA00023235"/>
    </source>
</evidence>
<proteinExistence type="predicted"/>
<evidence type="ECO:0000256" key="2">
    <source>
        <dbReference type="ARBA" id="ARBA00004829"/>
    </source>
</evidence>
<comment type="caution">
    <text evidence="9">The sequence shown here is derived from an EMBL/GenBank/DDBJ whole genome shotgun (WGS) entry which is preliminary data.</text>
</comment>
<dbReference type="GO" id="GO:0016020">
    <property type="term" value="C:membrane"/>
    <property type="evidence" value="ECO:0007669"/>
    <property type="project" value="UniProtKB-SubCell"/>
</dbReference>
<evidence type="ECO:0000256" key="1">
    <source>
        <dbReference type="ARBA" id="ARBA00004141"/>
    </source>
</evidence>
<dbReference type="GO" id="GO:0016117">
    <property type="term" value="P:carotenoid biosynthetic process"/>
    <property type="evidence" value="ECO:0007669"/>
    <property type="project" value="UniProtKB-KW"/>
</dbReference>
<dbReference type="NCBIfam" id="TIGR03462">
    <property type="entry name" value="CarR_dom_SF"/>
    <property type="match status" value="1"/>
</dbReference>
<evidence type="ECO:0000313" key="10">
    <source>
        <dbReference type="Proteomes" id="UP000529310"/>
    </source>
</evidence>
<evidence type="ECO:0000256" key="6">
    <source>
        <dbReference type="ARBA" id="ARBA00023136"/>
    </source>
</evidence>
<evidence type="ECO:0000256" key="3">
    <source>
        <dbReference type="ARBA" id="ARBA00022692"/>
    </source>
</evidence>
<dbReference type="Proteomes" id="UP000529310">
    <property type="component" value="Unassembled WGS sequence"/>
</dbReference>
<keyword evidence="7" id="KW-0413">Isomerase</keyword>
<keyword evidence="3 8" id="KW-0812">Transmembrane</keyword>
<feature type="transmembrane region" description="Helical" evidence="8">
    <location>
        <begin position="35"/>
        <end position="54"/>
    </location>
</feature>
<feature type="transmembrane region" description="Helical" evidence="8">
    <location>
        <begin position="81"/>
        <end position="101"/>
    </location>
</feature>
<sequence>MPGIYLGALLVSFAGVAVLDARFRLVFASAPIRTVATTLIAVGFFLLWDAAGILNEIFLKGDSQLFIGIDLAPDLPLEEPIFLAFLCYLSLVIWSAIMRALNRRSEAKEQS</sequence>
<keyword evidence="6 8" id="KW-0472">Membrane</keyword>
<keyword evidence="5 8" id="KW-1133">Transmembrane helix</keyword>
<name>A0A7W4YLS0_9MICO</name>
<gene>
    <name evidence="9" type="ORF">FHX49_000295</name>
</gene>
<evidence type="ECO:0000256" key="4">
    <source>
        <dbReference type="ARBA" id="ARBA00022746"/>
    </source>
</evidence>
<dbReference type="GO" id="GO:0045436">
    <property type="term" value="F:lycopene beta cyclase activity"/>
    <property type="evidence" value="ECO:0007669"/>
    <property type="project" value="UniProtKB-ARBA"/>
</dbReference>
<keyword evidence="4" id="KW-0125">Carotenoid biosynthesis</keyword>
<dbReference type="RefSeq" id="WP_165142427.1">
    <property type="nucleotide sequence ID" value="NZ_CP049255.1"/>
</dbReference>
<evidence type="ECO:0000256" key="5">
    <source>
        <dbReference type="ARBA" id="ARBA00022989"/>
    </source>
</evidence>
<organism evidence="9 10">
    <name type="scientific">Microbacterium endophyticum</name>
    <dbReference type="NCBI Taxonomy" id="1526412"/>
    <lineage>
        <taxon>Bacteria</taxon>
        <taxon>Bacillati</taxon>
        <taxon>Actinomycetota</taxon>
        <taxon>Actinomycetes</taxon>
        <taxon>Micrococcales</taxon>
        <taxon>Microbacteriaceae</taxon>
        <taxon>Microbacterium</taxon>
    </lineage>
</organism>
<feature type="transmembrane region" description="Helical" evidence="8">
    <location>
        <begin position="6"/>
        <end position="23"/>
    </location>
</feature>
<comment type="subcellular location">
    <subcellularLocation>
        <location evidence="1">Membrane</location>
        <topology evidence="1">Multi-pass membrane protein</topology>
    </subcellularLocation>
</comment>
<accession>A0A7W4YLS0</accession>
<dbReference type="GO" id="GO:0016872">
    <property type="term" value="F:intramolecular lyase activity"/>
    <property type="evidence" value="ECO:0007669"/>
    <property type="project" value="InterPro"/>
</dbReference>
<protein>
    <submittedName>
        <fullName evidence="9">Lycopene cyclase domain-containing protein</fullName>
    </submittedName>
</protein>
<evidence type="ECO:0000256" key="8">
    <source>
        <dbReference type="SAM" id="Phobius"/>
    </source>
</evidence>
<dbReference type="AlphaFoldDB" id="A0A7W4YLS0"/>